<evidence type="ECO:0008006" key="6">
    <source>
        <dbReference type="Google" id="ProtNLM"/>
    </source>
</evidence>
<dbReference type="OrthoDB" id="26740at2759"/>
<feature type="compositionally biased region" description="Polar residues" evidence="2">
    <location>
        <begin position="241"/>
        <end position="251"/>
    </location>
</feature>
<feature type="region of interest" description="Disordered" evidence="2">
    <location>
        <begin position="683"/>
        <end position="800"/>
    </location>
</feature>
<feature type="transmembrane region" description="Helical" evidence="3">
    <location>
        <begin position="6"/>
        <end position="26"/>
    </location>
</feature>
<dbReference type="RefSeq" id="XP_015654122.1">
    <property type="nucleotide sequence ID" value="XM_015807173.1"/>
</dbReference>
<protein>
    <recommendedName>
        <fullName evidence="6">SMP-LTD domain-containing protein</fullName>
    </recommendedName>
</protein>
<feature type="region of interest" description="Disordered" evidence="2">
    <location>
        <begin position="50"/>
        <end position="75"/>
    </location>
</feature>
<evidence type="ECO:0000313" key="4">
    <source>
        <dbReference type="EMBL" id="KPA75683.1"/>
    </source>
</evidence>
<keyword evidence="5" id="KW-1185">Reference proteome</keyword>
<gene>
    <name evidence="4" type="ORF">ABB37_08243</name>
</gene>
<evidence type="ECO:0000256" key="3">
    <source>
        <dbReference type="SAM" id="Phobius"/>
    </source>
</evidence>
<feature type="compositionally biased region" description="Basic residues" evidence="2">
    <location>
        <begin position="888"/>
        <end position="907"/>
    </location>
</feature>
<dbReference type="GO" id="GO:0005789">
    <property type="term" value="C:endoplasmic reticulum membrane"/>
    <property type="evidence" value="ECO:0007669"/>
    <property type="project" value="UniProtKB-SubCell"/>
</dbReference>
<feature type="compositionally biased region" description="Low complexity" evidence="2">
    <location>
        <begin position="756"/>
        <end position="768"/>
    </location>
</feature>
<feature type="compositionally biased region" description="Polar residues" evidence="2">
    <location>
        <begin position="842"/>
        <end position="851"/>
    </location>
</feature>
<keyword evidence="3" id="KW-0472">Membrane</keyword>
<keyword evidence="3" id="KW-1133">Transmembrane helix</keyword>
<dbReference type="PANTHER" id="PTHR13466">
    <property type="entry name" value="TEX2 PROTEIN-RELATED"/>
    <property type="match status" value="1"/>
</dbReference>
<feature type="compositionally biased region" description="Low complexity" evidence="2">
    <location>
        <begin position="711"/>
        <end position="744"/>
    </location>
</feature>
<feature type="region of interest" description="Disordered" evidence="2">
    <location>
        <begin position="143"/>
        <end position="178"/>
    </location>
</feature>
<accession>A0A0M9FTG5</accession>
<feature type="region of interest" description="Disordered" evidence="2">
    <location>
        <begin position="324"/>
        <end position="435"/>
    </location>
</feature>
<evidence type="ECO:0000256" key="2">
    <source>
        <dbReference type="SAM" id="MobiDB-lite"/>
    </source>
</evidence>
<dbReference type="AlphaFoldDB" id="A0A0M9FTG5"/>
<reference evidence="4 5" key="1">
    <citation type="submission" date="2015-07" db="EMBL/GenBank/DDBJ databases">
        <title>High-quality genome of monoxenous trypanosomatid Leptomonas pyrrhocoris.</title>
        <authorList>
            <person name="Flegontov P."/>
            <person name="Butenko A."/>
            <person name="Firsov S."/>
            <person name="Vlcek C."/>
            <person name="Logacheva M.D."/>
            <person name="Field M."/>
            <person name="Filatov D."/>
            <person name="Flegontova O."/>
            <person name="Gerasimov E."/>
            <person name="Jackson A.P."/>
            <person name="Kelly S."/>
            <person name="Opperdoes F."/>
            <person name="O'Reilly A."/>
            <person name="Votypka J."/>
            <person name="Yurchenko V."/>
            <person name="Lukes J."/>
        </authorList>
    </citation>
    <scope>NUCLEOTIDE SEQUENCE [LARGE SCALE GENOMIC DNA]</scope>
    <source>
        <strain evidence="4">H10</strain>
    </source>
</reference>
<feature type="compositionally biased region" description="Low complexity" evidence="2">
    <location>
        <begin position="821"/>
        <end position="832"/>
    </location>
</feature>
<feature type="compositionally biased region" description="Polar residues" evidence="2">
    <location>
        <begin position="778"/>
        <end position="796"/>
    </location>
</feature>
<proteinExistence type="predicted"/>
<dbReference type="EMBL" id="LGTL01000023">
    <property type="protein sequence ID" value="KPA75683.1"/>
    <property type="molecule type" value="Genomic_DNA"/>
</dbReference>
<sequence length="926" mass="98911">MAEVSAFVYGWMAGIFAVIIWILYGIDTLLHVMRFVNATFAHLPGLSHLASDRKDKHSPKKGRSASTGESGTDDISAMNTLSAEEGLEGLTGSTKRVTPITANGLCMLSWYGPDGSTGAPIECRLSLENNEVTIYQLLRVADTNPGATGGAAGKSSDGGRGPGGQAGQRGGTKEYDTSALRSAAGVAVAEHRKGRVSVLHTTVMELKHFNKSKKNAGEKNGNGGAAAKSTASRNGGANGHGSETGSVGPSQKKSKQAGNADADEEVSDRNTAQGSKSKRRESAASNSYNTSDPLADCTLRPGVDPLFTGRVLIWRTMDGQPLFDSIHASQPTPGSKSFGGSMNGSARDGSFSSLAMSQNTKGGSAHSYSHSPSAESLADERSVNSSVADGDDSEGDDDAHSDQNGRSSEGSVEEKRRNPGGDRRRIGRRSGKKNSAMGDMANWSCVIIKFERARESERWHTLLSGLREARAWHDFAKMLPNPDTINIFLSRFFFQNMRLNGLRDAIITQIRKKLRQLPAKKFPRNLGGQLVLDEFLIGTQIPWISDVSEPTVSANGEVGFDFNLLYKGGEGGFSLFFRLALEFLGIRVPHVVFSVKLIELEATVHISIGPPPSNKFWIGGHKPPVLRLEVHQGCASGKGILHRVLTSLPDLSGVMTNLVKLYLFSDMVLPYMDDFPLPSVVKSPKVSQRDLRVRTFDRQRAAKISSAPVQSKTAAAATTTSPPTGSTPGSSPSKSKAESSTSVKAPALKPGEQSGTTKPAPAETSPAPSEREEKAKTMTPSSQLTTPQEAANTGGSNRAALDSSINAGRVRHVASPIQLASSTNANWTSSNSGQLADRKSNSGDAANTSVLSEPHHGNETTSITSSMNRGLLSESELTETEGTFSAVPRKRRERLSTMRHLRSLLKVKGKDMTRESVSRSKDKPKR</sequence>
<keyword evidence="3" id="KW-0812">Transmembrane</keyword>
<feature type="compositionally biased region" description="Gly residues" evidence="2">
    <location>
        <begin position="147"/>
        <end position="170"/>
    </location>
</feature>
<feature type="region of interest" description="Disordered" evidence="2">
    <location>
        <begin position="209"/>
        <end position="302"/>
    </location>
</feature>
<dbReference type="OMA" id="RECERWH"/>
<dbReference type="Proteomes" id="UP000037923">
    <property type="component" value="Unassembled WGS sequence"/>
</dbReference>
<feature type="compositionally biased region" description="Polar residues" evidence="2">
    <location>
        <begin position="283"/>
        <end position="292"/>
    </location>
</feature>
<name>A0A0M9FTG5_LEPPY</name>
<feature type="compositionally biased region" description="Basic and acidic residues" evidence="2">
    <location>
        <begin position="687"/>
        <end position="700"/>
    </location>
</feature>
<comment type="caution">
    <text evidence="4">The sequence shown here is derived from an EMBL/GenBank/DDBJ whole genome shotgun (WGS) entry which is preliminary data.</text>
</comment>
<organism evidence="4 5">
    <name type="scientific">Leptomonas pyrrhocoris</name>
    <name type="common">Firebug parasite</name>
    <dbReference type="NCBI Taxonomy" id="157538"/>
    <lineage>
        <taxon>Eukaryota</taxon>
        <taxon>Discoba</taxon>
        <taxon>Euglenozoa</taxon>
        <taxon>Kinetoplastea</taxon>
        <taxon>Metakinetoplastina</taxon>
        <taxon>Trypanosomatida</taxon>
        <taxon>Trypanosomatidae</taxon>
        <taxon>Leishmaniinae</taxon>
        <taxon>Leptomonas</taxon>
    </lineage>
</organism>
<dbReference type="GO" id="GO:0008289">
    <property type="term" value="F:lipid binding"/>
    <property type="evidence" value="ECO:0007669"/>
    <property type="project" value="TreeGrafter"/>
</dbReference>
<feature type="compositionally biased region" description="Low complexity" evidence="2">
    <location>
        <begin position="870"/>
        <end position="883"/>
    </location>
</feature>
<comment type="subcellular location">
    <subcellularLocation>
        <location evidence="1">Endoplasmic reticulum membrane</location>
    </subcellularLocation>
</comment>
<dbReference type="CDD" id="cd21675">
    <property type="entry name" value="SMP_TEX2"/>
    <property type="match status" value="1"/>
</dbReference>
<feature type="compositionally biased region" description="Basic and acidic residues" evidence="2">
    <location>
        <begin position="412"/>
        <end position="424"/>
    </location>
</feature>
<dbReference type="GeneID" id="26908528"/>
<dbReference type="PANTHER" id="PTHR13466:SF0">
    <property type="entry name" value="SMP-LTD DOMAIN-CONTAINING PROTEIN"/>
    <property type="match status" value="1"/>
</dbReference>
<dbReference type="VEuPathDB" id="TriTrypDB:LpyrH10_23_0280"/>
<feature type="compositionally biased region" description="Basic and acidic residues" evidence="2">
    <location>
        <begin position="908"/>
        <end position="926"/>
    </location>
</feature>
<evidence type="ECO:0000313" key="5">
    <source>
        <dbReference type="Proteomes" id="UP000037923"/>
    </source>
</evidence>
<feature type="region of interest" description="Disordered" evidence="2">
    <location>
        <begin position="821"/>
        <end position="926"/>
    </location>
</feature>
<evidence type="ECO:0000256" key="1">
    <source>
        <dbReference type="ARBA" id="ARBA00004586"/>
    </source>
</evidence>
<feature type="compositionally biased region" description="Polar residues" evidence="2">
    <location>
        <begin position="327"/>
        <end position="374"/>
    </location>
</feature>
<feature type="compositionally biased region" description="Polar residues" evidence="2">
    <location>
        <begin position="859"/>
        <end position="868"/>
    </location>
</feature>